<evidence type="ECO:0000313" key="2">
    <source>
        <dbReference type="Proteomes" id="UP000272942"/>
    </source>
</evidence>
<dbReference type="AlphaFoldDB" id="A0A183BEK9"/>
<reference evidence="1 2" key="2">
    <citation type="submission" date="2018-11" db="EMBL/GenBank/DDBJ databases">
        <authorList>
            <consortium name="Pathogen Informatics"/>
        </authorList>
    </citation>
    <scope>NUCLEOTIDE SEQUENCE [LARGE SCALE GENOMIC DNA]</scope>
    <source>
        <strain evidence="1 2">Egypt</strain>
    </source>
</reference>
<dbReference type="OrthoDB" id="2153609at2759"/>
<protein>
    <submittedName>
        <fullName evidence="3">Transposase</fullName>
    </submittedName>
</protein>
<keyword evidence="2" id="KW-1185">Reference proteome</keyword>
<sequence>MPQGKPDTGRIVAVACRIARHGSEMECSGQINVPPYPTDLIRLEIDGGRCSYFPQLDAILLTGFAQVYPLGWPGYTQLENGITDLDVDASTYAAQDPAHTACTPTQSSPALAFFADLLRPRAPQICLPASVSNHLFP</sequence>
<gene>
    <name evidence="1" type="ORF">ECPE_LOCUS17644</name>
</gene>
<name>A0A183BEK9_9TREM</name>
<evidence type="ECO:0000313" key="3">
    <source>
        <dbReference type="WBParaSite" id="ECPE_0001768901-mRNA-1"/>
    </source>
</evidence>
<accession>A0A183BEK9</accession>
<organism evidence="3">
    <name type="scientific">Echinostoma caproni</name>
    <dbReference type="NCBI Taxonomy" id="27848"/>
    <lineage>
        <taxon>Eukaryota</taxon>
        <taxon>Metazoa</taxon>
        <taxon>Spiralia</taxon>
        <taxon>Lophotrochozoa</taxon>
        <taxon>Platyhelminthes</taxon>
        <taxon>Trematoda</taxon>
        <taxon>Digenea</taxon>
        <taxon>Plagiorchiida</taxon>
        <taxon>Echinostomata</taxon>
        <taxon>Echinostomatoidea</taxon>
        <taxon>Echinostomatidae</taxon>
        <taxon>Echinostoma</taxon>
    </lineage>
</organism>
<reference evidence="3" key="1">
    <citation type="submission" date="2016-06" db="UniProtKB">
        <authorList>
            <consortium name="WormBaseParasite"/>
        </authorList>
    </citation>
    <scope>IDENTIFICATION</scope>
</reference>
<dbReference type="WBParaSite" id="ECPE_0001768901-mRNA-1">
    <property type="protein sequence ID" value="ECPE_0001768901-mRNA-1"/>
    <property type="gene ID" value="ECPE_0001768901"/>
</dbReference>
<dbReference type="EMBL" id="UZAN01070552">
    <property type="protein sequence ID" value="VDP94946.1"/>
    <property type="molecule type" value="Genomic_DNA"/>
</dbReference>
<dbReference type="Proteomes" id="UP000272942">
    <property type="component" value="Unassembled WGS sequence"/>
</dbReference>
<proteinExistence type="predicted"/>
<evidence type="ECO:0000313" key="1">
    <source>
        <dbReference type="EMBL" id="VDP94946.1"/>
    </source>
</evidence>